<name>A0A6A6DHJ5_9PEZI</name>
<dbReference type="Proteomes" id="UP000800200">
    <property type="component" value="Unassembled WGS sequence"/>
</dbReference>
<gene>
    <name evidence="2" type="ORF">K469DRAFT_754839</name>
</gene>
<sequence length="244" mass="28415">MSLSRNTRSQALRLTSAMLAELRTSVWLMLIPRIQTPITAASTRPVLLRQLGFPLNSCSHLVGIPCLEIWLNIVNAQSNACPHYRNELRVHRQARARPLRNADPYVESRDRVQEAVLADLSYMVSDLFDHEGNFHRDELLRRHIVFWEKEFAELRMEWEFEVTDDDTHGANWIMHFRRPPRELETGSEAEEDELREEKENGEEESGKTGALGVEAIFSQDRVEYEVVDEGEPLDEERFLDEWSP</sequence>
<feature type="region of interest" description="Disordered" evidence="1">
    <location>
        <begin position="181"/>
        <end position="213"/>
    </location>
</feature>
<accession>A0A6A6DHJ5</accession>
<evidence type="ECO:0000256" key="1">
    <source>
        <dbReference type="SAM" id="MobiDB-lite"/>
    </source>
</evidence>
<dbReference type="EMBL" id="ML994681">
    <property type="protein sequence ID" value="KAF2177872.1"/>
    <property type="molecule type" value="Genomic_DNA"/>
</dbReference>
<feature type="compositionally biased region" description="Acidic residues" evidence="1">
    <location>
        <begin position="185"/>
        <end position="203"/>
    </location>
</feature>
<evidence type="ECO:0000313" key="3">
    <source>
        <dbReference type="Proteomes" id="UP000800200"/>
    </source>
</evidence>
<keyword evidence="3" id="KW-1185">Reference proteome</keyword>
<proteinExistence type="predicted"/>
<dbReference type="AlphaFoldDB" id="A0A6A6DHJ5"/>
<protein>
    <submittedName>
        <fullName evidence="2">Uncharacterized protein</fullName>
    </submittedName>
</protein>
<reference evidence="2" key="1">
    <citation type="journal article" date="2020" name="Stud. Mycol.">
        <title>101 Dothideomycetes genomes: a test case for predicting lifestyles and emergence of pathogens.</title>
        <authorList>
            <person name="Haridas S."/>
            <person name="Albert R."/>
            <person name="Binder M."/>
            <person name="Bloem J."/>
            <person name="Labutti K."/>
            <person name="Salamov A."/>
            <person name="Andreopoulos B."/>
            <person name="Baker S."/>
            <person name="Barry K."/>
            <person name="Bills G."/>
            <person name="Bluhm B."/>
            <person name="Cannon C."/>
            <person name="Castanera R."/>
            <person name="Culley D."/>
            <person name="Daum C."/>
            <person name="Ezra D."/>
            <person name="Gonzalez J."/>
            <person name="Henrissat B."/>
            <person name="Kuo A."/>
            <person name="Liang C."/>
            <person name="Lipzen A."/>
            <person name="Lutzoni F."/>
            <person name="Magnuson J."/>
            <person name="Mondo S."/>
            <person name="Nolan M."/>
            <person name="Ohm R."/>
            <person name="Pangilinan J."/>
            <person name="Park H.-J."/>
            <person name="Ramirez L."/>
            <person name="Alfaro M."/>
            <person name="Sun H."/>
            <person name="Tritt A."/>
            <person name="Yoshinaga Y."/>
            <person name="Zwiers L.-H."/>
            <person name="Turgeon B."/>
            <person name="Goodwin S."/>
            <person name="Spatafora J."/>
            <person name="Crous P."/>
            <person name="Grigoriev I."/>
        </authorList>
    </citation>
    <scope>NUCLEOTIDE SEQUENCE</scope>
    <source>
        <strain evidence="2">CBS 207.26</strain>
    </source>
</reference>
<evidence type="ECO:0000313" key="2">
    <source>
        <dbReference type="EMBL" id="KAF2177872.1"/>
    </source>
</evidence>
<organism evidence="2 3">
    <name type="scientific">Zopfia rhizophila CBS 207.26</name>
    <dbReference type="NCBI Taxonomy" id="1314779"/>
    <lineage>
        <taxon>Eukaryota</taxon>
        <taxon>Fungi</taxon>
        <taxon>Dikarya</taxon>
        <taxon>Ascomycota</taxon>
        <taxon>Pezizomycotina</taxon>
        <taxon>Dothideomycetes</taxon>
        <taxon>Dothideomycetes incertae sedis</taxon>
        <taxon>Zopfiaceae</taxon>
        <taxon>Zopfia</taxon>
    </lineage>
</organism>